<name>A0A3T1CWK8_9VIRU</name>
<keyword evidence="2" id="KW-1185">Reference proteome</keyword>
<sequence>MGGDWYAPHLVYGLRIDFATANALLCERNRRAGTWKGSEDLAEDSFVDSDGEPYDYSEDVVEEDGTDEYCRALKKIARSICPDLPRSCRVFAVTYDICTRSPCFADLMPDFVFGEEIECGSSPLCIADITKMESRLCEGITRLKKLLPAAAPLHDVGRFEFVIGTHMCMLH</sequence>
<dbReference type="EMBL" id="AP018495">
    <property type="protein sequence ID" value="BBI30216.1"/>
    <property type="molecule type" value="Genomic_DNA"/>
</dbReference>
<accession>A0A3T1CWK8</accession>
<reference evidence="2" key="1">
    <citation type="journal article" date="2019" name="J. Virol.">
        <title>Medusavirus, a novel large DNA virus discovered from hot spring water.</title>
        <authorList>
            <person name="Yoshikawa G."/>
            <person name="Blanc-Mathieu R."/>
            <person name="Song C."/>
            <person name="Kayama Y."/>
            <person name="Mochizuki T."/>
            <person name="Murata K."/>
            <person name="Ogata H."/>
            <person name="Takemura M."/>
        </authorList>
    </citation>
    <scope>NUCLEOTIDE SEQUENCE [LARGE SCALE GENOMIC DNA]</scope>
</reference>
<proteinExistence type="predicted"/>
<evidence type="ECO:0000313" key="2">
    <source>
        <dbReference type="Proteomes" id="UP001161669"/>
    </source>
</evidence>
<evidence type="ECO:0000313" key="1">
    <source>
        <dbReference type="EMBL" id="BBI30216.1"/>
    </source>
</evidence>
<dbReference type="KEGG" id="vg:80540568"/>
<dbReference type="Proteomes" id="UP001161669">
    <property type="component" value="Segment"/>
</dbReference>
<protein>
    <submittedName>
        <fullName evidence="1">Uncharacterized protein</fullName>
    </submittedName>
</protein>
<organism evidence="1 2">
    <name type="scientific">Acanthamoeba castellanii medusavirus J1</name>
    <dbReference type="NCBI Taxonomy" id="3114988"/>
    <lineage>
        <taxon>Viruses</taxon>
        <taxon>Varidnaviria</taxon>
        <taxon>Bamfordvirae</taxon>
        <taxon>Nucleocytoviricota</taxon>
        <taxon>Megaviricetes</taxon>
        <taxon>Mamonoviridae</taxon>
        <taxon>Medusavirus</taxon>
        <taxon>Medusavirus medusae</taxon>
    </lineage>
</organism>